<sequence length="306" mass="34108">MTAVLEVENLSKAYGSKQALRNVSFSVEAGTCFGLLGPNGAGKSTTMKIITGIIDRDDGTVTVLGHDSKREREEIRKKVGYVPQEITLYEKLSAFDNLVFFGELYGVRGPVLKKRIDEVLELVGLADRAKDAVGTFSGGLKRRINIAAALLHKPKLIILDEPTVGIDPQSRNHIFNMIRELKEEGVTVVYSTHYMEEAEALCDHIAIIDHGQVIAQGSLEELLDNYGRKSVYVEAEGWSELPQLPHVKQIKEEKRGWMIETDHLLETMNSITRAALEQDIIVHQLEIKRPSLETVFLSLTGTSLRD</sequence>
<accession>A0AAV4LF99</accession>
<dbReference type="GO" id="GO:0005886">
    <property type="term" value="C:plasma membrane"/>
    <property type="evidence" value="ECO:0007669"/>
    <property type="project" value="UniProtKB-SubCell"/>
</dbReference>
<dbReference type="PROSITE" id="PS50893">
    <property type="entry name" value="ABC_TRANSPORTER_2"/>
    <property type="match status" value="1"/>
</dbReference>
<reference evidence="9" key="1">
    <citation type="journal article" date="2023" name="Int. J. Syst. Evol. Microbiol.">
        <title>Collibacillus ludicampi gen. nov., sp. nov., a new soil bacterium of the family Alicyclobacillaceae.</title>
        <authorList>
            <person name="Jojima T."/>
            <person name="Ioku Y."/>
            <person name="Fukuta Y."/>
            <person name="Shirasaka N."/>
            <person name="Matsumura Y."/>
            <person name="Mori M."/>
        </authorList>
    </citation>
    <scope>NUCLEOTIDE SEQUENCE</scope>
    <source>
        <strain evidence="9">TP075</strain>
    </source>
</reference>
<dbReference type="InterPro" id="IPR003439">
    <property type="entry name" value="ABC_transporter-like_ATP-bd"/>
</dbReference>
<protein>
    <submittedName>
        <fullName evidence="9">ABC transporter ATP-binding protein YfiL</fullName>
    </submittedName>
</protein>
<comment type="caution">
    <text evidence="9">The sequence shown here is derived from an EMBL/GenBank/DDBJ whole genome shotgun (WGS) entry which is preliminary data.</text>
</comment>
<dbReference type="SMART" id="SM00382">
    <property type="entry name" value="AAA"/>
    <property type="match status" value="1"/>
</dbReference>
<feature type="domain" description="ABC transporter" evidence="8">
    <location>
        <begin position="5"/>
        <end position="235"/>
    </location>
</feature>
<dbReference type="InterPro" id="IPR025302">
    <property type="entry name" value="DrrA1/2-like_C"/>
</dbReference>
<dbReference type="Pfam" id="PF13732">
    <property type="entry name" value="DrrA1-3_C"/>
    <property type="match status" value="1"/>
</dbReference>
<dbReference type="InterPro" id="IPR003593">
    <property type="entry name" value="AAA+_ATPase"/>
</dbReference>
<evidence type="ECO:0000256" key="2">
    <source>
        <dbReference type="ARBA" id="ARBA00022448"/>
    </source>
</evidence>
<keyword evidence="10" id="KW-1185">Reference proteome</keyword>
<dbReference type="Proteomes" id="UP001057291">
    <property type="component" value="Unassembled WGS sequence"/>
</dbReference>
<evidence type="ECO:0000313" key="9">
    <source>
        <dbReference type="EMBL" id="GIM46194.1"/>
    </source>
</evidence>
<gene>
    <name evidence="9" type="primary">yfiL</name>
    <name evidence="9" type="ORF">DNHGIG_17430</name>
</gene>
<evidence type="ECO:0000256" key="5">
    <source>
        <dbReference type="ARBA" id="ARBA00022840"/>
    </source>
</evidence>
<name>A0AAV4LF99_9BACL</name>
<evidence type="ECO:0000256" key="6">
    <source>
        <dbReference type="ARBA" id="ARBA00022967"/>
    </source>
</evidence>
<keyword evidence="3" id="KW-1003">Cell membrane</keyword>
<keyword evidence="4" id="KW-0547">Nucleotide-binding</keyword>
<evidence type="ECO:0000313" key="10">
    <source>
        <dbReference type="Proteomes" id="UP001057291"/>
    </source>
</evidence>
<evidence type="ECO:0000256" key="1">
    <source>
        <dbReference type="ARBA" id="ARBA00004236"/>
    </source>
</evidence>
<dbReference type="PANTHER" id="PTHR43582:SF2">
    <property type="entry name" value="LINEARMYCIN RESISTANCE ATP-BINDING PROTEIN LNRL"/>
    <property type="match status" value="1"/>
</dbReference>
<dbReference type="RefSeq" id="WP_282199323.1">
    <property type="nucleotide sequence ID" value="NZ_BOQE01000001.1"/>
</dbReference>
<dbReference type="InterPro" id="IPR027417">
    <property type="entry name" value="P-loop_NTPase"/>
</dbReference>
<dbReference type="AlphaFoldDB" id="A0AAV4LF99"/>
<evidence type="ECO:0000256" key="4">
    <source>
        <dbReference type="ARBA" id="ARBA00022741"/>
    </source>
</evidence>
<dbReference type="EMBL" id="BOQE01000001">
    <property type="protein sequence ID" value="GIM46194.1"/>
    <property type="molecule type" value="Genomic_DNA"/>
</dbReference>
<evidence type="ECO:0000259" key="8">
    <source>
        <dbReference type="PROSITE" id="PS50893"/>
    </source>
</evidence>
<comment type="subcellular location">
    <subcellularLocation>
        <location evidence="1">Cell membrane</location>
    </subcellularLocation>
</comment>
<evidence type="ECO:0000256" key="7">
    <source>
        <dbReference type="ARBA" id="ARBA00023136"/>
    </source>
</evidence>
<keyword evidence="7" id="KW-0472">Membrane</keyword>
<organism evidence="9 10">
    <name type="scientific">Collibacillus ludicampi</name>
    <dbReference type="NCBI Taxonomy" id="2771369"/>
    <lineage>
        <taxon>Bacteria</taxon>
        <taxon>Bacillati</taxon>
        <taxon>Bacillota</taxon>
        <taxon>Bacilli</taxon>
        <taxon>Bacillales</taxon>
        <taxon>Alicyclobacillaceae</taxon>
        <taxon>Collibacillus</taxon>
    </lineage>
</organism>
<dbReference type="Pfam" id="PF00005">
    <property type="entry name" value="ABC_tran"/>
    <property type="match status" value="1"/>
</dbReference>
<dbReference type="Gene3D" id="3.40.50.300">
    <property type="entry name" value="P-loop containing nucleotide triphosphate hydrolases"/>
    <property type="match status" value="1"/>
</dbReference>
<keyword evidence="5 9" id="KW-0067">ATP-binding</keyword>
<evidence type="ECO:0000256" key="3">
    <source>
        <dbReference type="ARBA" id="ARBA00022475"/>
    </source>
</evidence>
<dbReference type="GO" id="GO:0016887">
    <property type="term" value="F:ATP hydrolysis activity"/>
    <property type="evidence" value="ECO:0007669"/>
    <property type="project" value="InterPro"/>
</dbReference>
<keyword evidence="6" id="KW-1278">Translocase</keyword>
<keyword evidence="2" id="KW-0813">Transport</keyword>
<dbReference type="PANTHER" id="PTHR43582">
    <property type="entry name" value="LINEARMYCIN RESISTANCE ATP-BINDING PROTEIN LNRL"/>
    <property type="match status" value="1"/>
</dbReference>
<dbReference type="GO" id="GO:0005524">
    <property type="term" value="F:ATP binding"/>
    <property type="evidence" value="ECO:0007669"/>
    <property type="project" value="UniProtKB-KW"/>
</dbReference>
<dbReference type="FunFam" id="3.40.50.300:FF:000589">
    <property type="entry name" value="ABC transporter, ATP-binding subunit"/>
    <property type="match status" value="1"/>
</dbReference>
<proteinExistence type="predicted"/>
<dbReference type="SUPFAM" id="SSF52540">
    <property type="entry name" value="P-loop containing nucleoside triphosphate hydrolases"/>
    <property type="match status" value="1"/>
</dbReference>